<keyword evidence="7" id="KW-1185">Reference proteome</keyword>
<evidence type="ECO:0000259" key="5">
    <source>
        <dbReference type="Pfam" id="PF08450"/>
    </source>
</evidence>
<feature type="domain" description="SMP-30/Gluconolactonase/LRE-like region" evidence="5">
    <location>
        <begin position="17"/>
        <end position="256"/>
    </location>
</feature>
<evidence type="ECO:0000256" key="2">
    <source>
        <dbReference type="PIRSR" id="PIRSR605511-1"/>
    </source>
</evidence>
<evidence type="ECO:0000313" key="7">
    <source>
        <dbReference type="Proteomes" id="UP000564677"/>
    </source>
</evidence>
<organism evidence="6 7">
    <name type="scientific">Sphingomonas leidyi</name>
    <dbReference type="NCBI Taxonomy" id="68569"/>
    <lineage>
        <taxon>Bacteria</taxon>
        <taxon>Pseudomonadati</taxon>
        <taxon>Pseudomonadota</taxon>
        <taxon>Alphaproteobacteria</taxon>
        <taxon>Sphingomonadales</taxon>
        <taxon>Sphingomonadaceae</taxon>
        <taxon>Sphingomonas</taxon>
    </lineage>
</organism>
<keyword evidence="3" id="KW-0862">Zinc</keyword>
<comment type="caution">
    <text evidence="6">The sequence shown here is derived from an EMBL/GenBank/DDBJ whole genome shotgun (WGS) entry which is preliminary data.</text>
</comment>
<dbReference type="Pfam" id="PF08450">
    <property type="entry name" value="SGL"/>
    <property type="match status" value="1"/>
</dbReference>
<dbReference type="AlphaFoldDB" id="A0A7X5V5C2"/>
<dbReference type="Proteomes" id="UP000564677">
    <property type="component" value="Unassembled WGS sequence"/>
</dbReference>
<dbReference type="Gene3D" id="2.120.10.30">
    <property type="entry name" value="TolB, C-terminal domain"/>
    <property type="match status" value="1"/>
</dbReference>
<sequence length="292" mass="30678">MTSAPASVWSLAAPLLEGPVWVARDAALWFVDIKGHRVHRYDPATGDRRSWAAPGQLGFVLPAASGGFVAGLQTGLARFDPADGSFTPLVDPEPERPGNRMNDATVDPAGRLWFGTMDDSEAADTGAIYRLAADGRCIAASPFVSITNGPAVSPDGRTLYHIDTLGGVIHACDLAADGSLANRREFARIPNEQGYPDGPTTDAEGCLWVGLYKGSAVRRYAPGGQLLETVRFPVDAITKIAFGGPDLKTVYATTANKHLSPAEKAANPHAGDLFAFRVAVPGVAGTLIREGA</sequence>
<reference evidence="6 7" key="1">
    <citation type="submission" date="2020-03" db="EMBL/GenBank/DDBJ databases">
        <title>Genomic Encyclopedia of Type Strains, Phase IV (KMG-IV): sequencing the most valuable type-strain genomes for metagenomic binning, comparative biology and taxonomic classification.</title>
        <authorList>
            <person name="Goeker M."/>
        </authorList>
    </citation>
    <scope>NUCLEOTIDE SEQUENCE [LARGE SCALE GENOMIC DNA]</scope>
    <source>
        <strain evidence="6 7">DSM 4733</strain>
    </source>
</reference>
<feature type="binding site" evidence="3">
    <location>
        <position position="148"/>
    </location>
    <ligand>
        <name>a divalent metal cation</name>
        <dbReference type="ChEBI" id="CHEBI:60240"/>
    </ligand>
</feature>
<dbReference type="GO" id="GO:0005509">
    <property type="term" value="F:calcium ion binding"/>
    <property type="evidence" value="ECO:0007669"/>
    <property type="project" value="TreeGrafter"/>
</dbReference>
<feature type="binding site" evidence="3">
    <location>
        <position position="100"/>
    </location>
    <ligand>
        <name>substrate</name>
    </ligand>
</feature>
<feature type="binding site" evidence="3">
    <location>
        <position position="102"/>
    </location>
    <ligand>
        <name>substrate</name>
    </ligand>
</feature>
<name>A0A7X5V5C2_9SPHN</name>
<dbReference type="InterPro" id="IPR013658">
    <property type="entry name" value="SGL"/>
</dbReference>
<dbReference type="GO" id="GO:0019853">
    <property type="term" value="P:L-ascorbic acid biosynthetic process"/>
    <property type="evidence" value="ECO:0007669"/>
    <property type="project" value="TreeGrafter"/>
</dbReference>
<evidence type="ECO:0000256" key="3">
    <source>
        <dbReference type="PIRSR" id="PIRSR605511-2"/>
    </source>
</evidence>
<proteinExistence type="inferred from homology"/>
<evidence type="ECO:0000256" key="4">
    <source>
        <dbReference type="SAM" id="MobiDB-lite"/>
    </source>
</evidence>
<dbReference type="PRINTS" id="PR01790">
    <property type="entry name" value="SMP30FAMILY"/>
</dbReference>
<accession>A0A7X5V5C2</accession>
<dbReference type="PANTHER" id="PTHR10907">
    <property type="entry name" value="REGUCALCIN"/>
    <property type="match status" value="1"/>
</dbReference>
<feature type="binding site" evidence="3">
    <location>
        <position position="17"/>
    </location>
    <ligand>
        <name>a divalent metal cation</name>
        <dbReference type="ChEBI" id="CHEBI:60240"/>
    </ligand>
</feature>
<feature type="binding site" evidence="3">
    <location>
        <position position="197"/>
    </location>
    <ligand>
        <name>a divalent metal cation</name>
        <dbReference type="ChEBI" id="CHEBI:60240"/>
    </ligand>
</feature>
<dbReference type="EMBL" id="JAASQV010000008">
    <property type="protein sequence ID" value="NIJ67561.1"/>
    <property type="molecule type" value="Genomic_DNA"/>
</dbReference>
<protein>
    <submittedName>
        <fullName evidence="6">Sugar lactone lactonase YvrE</fullName>
    </submittedName>
</protein>
<evidence type="ECO:0000256" key="1">
    <source>
        <dbReference type="ARBA" id="ARBA00008853"/>
    </source>
</evidence>
<dbReference type="SUPFAM" id="SSF63829">
    <property type="entry name" value="Calcium-dependent phosphotriesterase"/>
    <property type="match status" value="1"/>
</dbReference>
<comment type="cofactor">
    <cofactor evidence="3">
        <name>Zn(2+)</name>
        <dbReference type="ChEBI" id="CHEBI:29105"/>
    </cofactor>
    <text evidence="3">Binds 1 divalent metal cation per subunit.</text>
</comment>
<feature type="region of interest" description="Disordered" evidence="4">
    <location>
        <begin position="83"/>
        <end position="105"/>
    </location>
</feature>
<dbReference type="GO" id="GO:0004341">
    <property type="term" value="F:gluconolactonase activity"/>
    <property type="evidence" value="ECO:0007669"/>
    <property type="project" value="TreeGrafter"/>
</dbReference>
<feature type="active site" description="Proton donor/acceptor" evidence="2">
    <location>
        <position position="197"/>
    </location>
</feature>
<comment type="similarity">
    <text evidence="1">Belongs to the SMP-30/CGR1 family.</text>
</comment>
<keyword evidence="3" id="KW-0479">Metal-binding</keyword>
<dbReference type="PANTHER" id="PTHR10907:SF47">
    <property type="entry name" value="REGUCALCIN"/>
    <property type="match status" value="1"/>
</dbReference>
<dbReference type="InterPro" id="IPR011042">
    <property type="entry name" value="6-blade_b-propeller_TolB-like"/>
</dbReference>
<evidence type="ECO:0000313" key="6">
    <source>
        <dbReference type="EMBL" id="NIJ67561.1"/>
    </source>
</evidence>
<gene>
    <name evidence="6" type="ORF">FHR20_004547</name>
</gene>
<dbReference type="InterPro" id="IPR005511">
    <property type="entry name" value="SMP-30"/>
</dbReference>